<evidence type="ECO:0000256" key="1">
    <source>
        <dbReference type="ARBA" id="ARBA00009670"/>
    </source>
</evidence>
<dbReference type="PROSITE" id="PS50011">
    <property type="entry name" value="PROTEIN_KINASE_DOM"/>
    <property type="match status" value="1"/>
</dbReference>
<accession>A0ABS4JCQ1</accession>
<dbReference type="Proteomes" id="UP001519287">
    <property type="component" value="Unassembled WGS sequence"/>
</dbReference>
<dbReference type="SUPFAM" id="SSF56112">
    <property type="entry name" value="Protein kinase-like (PK-like)"/>
    <property type="match status" value="1"/>
</dbReference>
<keyword evidence="2" id="KW-0812">Transmembrane</keyword>
<keyword evidence="5" id="KW-1185">Reference proteome</keyword>
<dbReference type="InterPro" id="IPR000719">
    <property type="entry name" value="Prot_kinase_dom"/>
</dbReference>
<comment type="similarity">
    <text evidence="1">Belongs to the protein kinase superfamily. ADCK protein kinase family.</text>
</comment>
<evidence type="ECO:0000259" key="3">
    <source>
        <dbReference type="PROSITE" id="PS50011"/>
    </source>
</evidence>
<dbReference type="Gene3D" id="1.10.510.10">
    <property type="entry name" value="Transferase(Phosphotransferase) domain 1"/>
    <property type="match status" value="1"/>
</dbReference>
<gene>
    <name evidence="4" type="ORF">J2Z66_008663</name>
</gene>
<dbReference type="InterPro" id="IPR004147">
    <property type="entry name" value="ABC1_dom"/>
</dbReference>
<evidence type="ECO:0000313" key="5">
    <source>
        <dbReference type="Proteomes" id="UP001519287"/>
    </source>
</evidence>
<keyword evidence="4" id="KW-0830">Ubiquinone</keyword>
<dbReference type="CDD" id="cd05121">
    <property type="entry name" value="ABC1_ADCK3-like"/>
    <property type="match status" value="1"/>
</dbReference>
<evidence type="ECO:0000256" key="2">
    <source>
        <dbReference type="SAM" id="Phobius"/>
    </source>
</evidence>
<reference evidence="4 5" key="1">
    <citation type="submission" date="2021-03" db="EMBL/GenBank/DDBJ databases">
        <title>Genomic Encyclopedia of Type Strains, Phase IV (KMG-IV): sequencing the most valuable type-strain genomes for metagenomic binning, comparative biology and taxonomic classification.</title>
        <authorList>
            <person name="Goeker M."/>
        </authorList>
    </citation>
    <scope>NUCLEOTIDE SEQUENCE [LARGE SCALE GENOMIC DNA]</scope>
    <source>
        <strain evidence="4 5">DSM 26048</strain>
    </source>
</reference>
<dbReference type="PANTHER" id="PTHR10566">
    <property type="entry name" value="CHAPERONE-ACTIVITY OF BC1 COMPLEX CABC1 -RELATED"/>
    <property type="match status" value="1"/>
</dbReference>
<feature type="transmembrane region" description="Helical" evidence="2">
    <location>
        <begin position="526"/>
        <end position="552"/>
    </location>
</feature>
<dbReference type="InterPro" id="IPR011009">
    <property type="entry name" value="Kinase-like_dom_sf"/>
</dbReference>
<protein>
    <submittedName>
        <fullName evidence="4">Ubiquinone biosynthesis protein</fullName>
    </submittedName>
</protein>
<comment type="caution">
    <text evidence="4">The sequence shown here is derived from an EMBL/GenBank/DDBJ whole genome shotgun (WGS) entry which is preliminary data.</text>
</comment>
<keyword evidence="2" id="KW-0472">Membrane</keyword>
<feature type="domain" description="Protein kinase" evidence="3">
    <location>
        <begin position="124"/>
        <end position="453"/>
    </location>
</feature>
<dbReference type="InterPro" id="IPR050154">
    <property type="entry name" value="UbiB_kinase"/>
</dbReference>
<name>A0ABS4JCQ1_9BACL</name>
<organism evidence="4 5">
    <name type="scientific">Paenibacillus eucommiae</name>
    <dbReference type="NCBI Taxonomy" id="1355755"/>
    <lineage>
        <taxon>Bacteria</taxon>
        <taxon>Bacillati</taxon>
        <taxon>Bacillota</taxon>
        <taxon>Bacilli</taxon>
        <taxon>Bacillales</taxon>
        <taxon>Paenibacillaceae</taxon>
        <taxon>Paenibacillus</taxon>
    </lineage>
</organism>
<dbReference type="EMBL" id="JAGGLB010000063">
    <property type="protein sequence ID" value="MBP1996985.1"/>
    <property type="molecule type" value="Genomic_DNA"/>
</dbReference>
<feature type="transmembrane region" description="Helical" evidence="2">
    <location>
        <begin position="498"/>
        <end position="520"/>
    </location>
</feature>
<evidence type="ECO:0000313" key="4">
    <source>
        <dbReference type="EMBL" id="MBP1996985.1"/>
    </source>
</evidence>
<sequence length="557" mass="62808">MSAGKRIRQLQRYRTIVSAFARNGLGYVSHEMGLTEKLQFFRSVEHKEHHDKSVGERIRLLLEELGPTFVKLGQIASTRPDLLPADILKELERLQDKVSAFPYQDAVSIIEEELGAPVESLFQRFSDTPLAAASIGQVYQAQLHDGTEVVVKVQRPDIQRMIETDLDILADWARLAESRLDWAHNYRLLDIVDELGKALRAELDYGAEARNARRFANQSRAPKHVRIPAIYWDYSTKLVLTMQYIEGIKLSDQDKLKQAGLDRRLLAERFASAIFHQVLVEGFFHGDPHPGNVLALPDGSLALLDFGMVGRLSPGMKKHFASFVIALRNQSSKGVIRAISHMGVIPDDVDRDGLNADVDEMREKYYKVPLNQVSLGAAVNDLFALAFRHQIRIPSELTLLGKSLLTMEGVVTALDPTFSVFDVAEPFGKKLFLERLDPRQMLKNWMEDVPEYFDLLSEVPLSLKQLSTVLRQGKLRVEVASPQVDALMTKMDRISNRLSFSIVLLALSIVMVGLIIGAALSESHTLLWRIPIIEIGFVVAMVMFIWLIYAILRSGRF</sequence>
<keyword evidence="2" id="KW-1133">Transmembrane helix</keyword>
<proteinExistence type="inferred from homology"/>
<dbReference type="Pfam" id="PF03109">
    <property type="entry name" value="ABC1"/>
    <property type="match status" value="1"/>
</dbReference>
<dbReference type="PANTHER" id="PTHR10566:SF113">
    <property type="entry name" value="PROTEIN ACTIVITY OF BC1 COMPLEX KINASE 7, CHLOROPLASTIC"/>
    <property type="match status" value="1"/>
</dbReference>
<dbReference type="RefSeq" id="WP_209979904.1">
    <property type="nucleotide sequence ID" value="NZ_JAGGLB010000063.1"/>
</dbReference>